<dbReference type="PANTHER" id="PTHR48200">
    <property type="entry name" value="PROTEIN, PUTATIVE-RELATED"/>
    <property type="match status" value="1"/>
</dbReference>
<evidence type="ECO:0000313" key="4">
    <source>
        <dbReference type="Proteomes" id="UP000187203"/>
    </source>
</evidence>
<organism evidence="3 4">
    <name type="scientific">Corchorus olitorius</name>
    <dbReference type="NCBI Taxonomy" id="93759"/>
    <lineage>
        <taxon>Eukaryota</taxon>
        <taxon>Viridiplantae</taxon>
        <taxon>Streptophyta</taxon>
        <taxon>Embryophyta</taxon>
        <taxon>Tracheophyta</taxon>
        <taxon>Spermatophyta</taxon>
        <taxon>Magnoliopsida</taxon>
        <taxon>eudicotyledons</taxon>
        <taxon>Gunneridae</taxon>
        <taxon>Pentapetalae</taxon>
        <taxon>rosids</taxon>
        <taxon>malvids</taxon>
        <taxon>Malvales</taxon>
        <taxon>Malvaceae</taxon>
        <taxon>Grewioideae</taxon>
        <taxon>Apeibeae</taxon>
        <taxon>Corchorus</taxon>
    </lineage>
</organism>
<dbReference type="Pfam" id="PF24924">
    <property type="entry name" value="DUF7745"/>
    <property type="match status" value="1"/>
</dbReference>
<sequence>MSCIPGGNPLRRFPNITWPAKSKQQWIEWFRNCDEKQVEWRAPWFSVIRPSICRANNEPWVYLMGLWGTITYSPLLVLRQYDIEQFIPLTHGLDSLEVSFDNKSVTDKMRRLAHDWKNAEYKRLYLPVASESSTRSYKDWHRDRVKDLVLPPEKDPHYPADPDSLDELTHLKYEVSRLREGVELKEMGEKYELAKTALSQELDQVFDMNLGLMSDLGKEQLERTLLQKKHDELKRKHASLLKTTSFFRNDSGKMKTNWLSEKKRKLTFLDADRRVITWKKQGEKSEAEREQAQAKLEAEKEKNQTIQIENTRANIRIQ</sequence>
<evidence type="ECO:0000259" key="2">
    <source>
        <dbReference type="Pfam" id="PF24924"/>
    </source>
</evidence>
<dbReference type="EMBL" id="AWUE01024132">
    <property type="protein sequence ID" value="OMO51525.1"/>
    <property type="molecule type" value="Genomic_DNA"/>
</dbReference>
<feature type="compositionally biased region" description="Basic and acidic residues" evidence="1">
    <location>
        <begin position="280"/>
        <end position="303"/>
    </location>
</feature>
<protein>
    <recommendedName>
        <fullName evidence="2">DUF7745 domain-containing protein</fullName>
    </recommendedName>
</protein>
<evidence type="ECO:0000256" key="1">
    <source>
        <dbReference type="SAM" id="MobiDB-lite"/>
    </source>
</evidence>
<dbReference type="OrthoDB" id="989156at2759"/>
<dbReference type="InterPro" id="IPR056647">
    <property type="entry name" value="DUF7745"/>
</dbReference>
<proteinExistence type="predicted"/>
<name>A0A1R3G0B3_9ROSI</name>
<evidence type="ECO:0000313" key="3">
    <source>
        <dbReference type="EMBL" id="OMO51525.1"/>
    </source>
</evidence>
<dbReference type="PANTHER" id="PTHR48200:SF1">
    <property type="entry name" value="AMINOTRANSFERASE-LIKE PLANT MOBILE DOMAIN-CONTAINING PROTEIN"/>
    <property type="match status" value="1"/>
</dbReference>
<feature type="region of interest" description="Disordered" evidence="1">
    <location>
        <begin position="280"/>
        <end position="318"/>
    </location>
</feature>
<gene>
    <name evidence="3" type="ORF">COLO4_37634</name>
</gene>
<dbReference type="Proteomes" id="UP000187203">
    <property type="component" value="Unassembled WGS sequence"/>
</dbReference>
<keyword evidence="4" id="KW-1185">Reference proteome</keyword>
<accession>A0A1R3G0B3</accession>
<feature type="domain" description="DUF7745" evidence="2">
    <location>
        <begin position="20"/>
        <end position="146"/>
    </location>
</feature>
<reference evidence="4" key="1">
    <citation type="submission" date="2013-09" db="EMBL/GenBank/DDBJ databases">
        <title>Corchorus olitorius genome sequencing.</title>
        <authorList>
            <person name="Alam M."/>
            <person name="Haque M.S."/>
            <person name="Islam M.S."/>
            <person name="Emdad E.M."/>
            <person name="Islam M.M."/>
            <person name="Ahmed B."/>
            <person name="Halim A."/>
            <person name="Hossen Q.M.M."/>
            <person name="Hossain M.Z."/>
            <person name="Ahmed R."/>
            <person name="Khan M.M."/>
            <person name="Islam R."/>
            <person name="Rashid M.M."/>
            <person name="Khan S.A."/>
            <person name="Rahman M.S."/>
            <person name="Alam M."/>
            <person name="Yahiya A.S."/>
            <person name="Khan M.S."/>
            <person name="Azam M.S."/>
            <person name="Haque T."/>
            <person name="Lashkar M.Z.H."/>
            <person name="Akhand A.I."/>
            <person name="Morshed G."/>
            <person name="Roy S."/>
            <person name="Uddin K.S."/>
            <person name="Rabeya T."/>
            <person name="Hossain A.S."/>
            <person name="Chowdhury A."/>
            <person name="Snigdha A.R."/>
            <person name="Mortoza M.S."/>
            <person name="Matin S.A."/>
            <person name="Hoque S.M.E."/>
            <person name="Islam M.K."/>
            <person name="Roy D.K."/>
            <person name="Haider R."/>
            <person name="Moosa M.M."/>
            <person name="Elias S.M."/>
            <person name="Hasan A.M."/>
            <person name="Jahan S."/>
            <person name="Shafiuddin M."/>
            <person name="Mahmood N."/>
            <person name="Shommy N.S."/>
        </authorList>
    </citation>
    <scope>NUCLEOTIDE SEQUENCE [LARGE SCALE GENOMIC DNA]</scope>
    <source>
        <strain evidence="4">cv. O-4</strain>
    </source>
</reference>
<dbReference type="AlphaFoldDB" id="A0A1R3G0B3"/>
<comment type="caution">
    <text evidence="3">The sequence shown here is derived from an EMBL/GenBank/DDBJ whole genome shotgun (WGS) entry which is preliminary data.</text>
</comment>
<feature type="compositionally biased region" description="Polar residues" evidence="1">
    <location>
        <begin position="305"/>
        <end position="318"/>
    </location>
</feature>